<dbReference type="Gene3D" id="3.40.50.12780">
    <property type="entry name" value="N-terminal domain of ligase-like"/>
    <property type="match status" value="2"/>
</dbReference>
<gene>
    <name evidence="9" type="ORF">BV898_14666</name>
</gene>
<dbReference type="EC" id="6.2.1.1" evidence="2"/>
<dbReference type="AlphaFoldDB" id="A0A9X6N9S9"/>
<evidence type="ECO:0000256" key="1">
    <source>
        <dbReference type="ARBA" id="ARBA00006432"/>
    </source>
</evidence>
<dbReference type="Gene3D" id="3.30.300.30">
    <property type="match status" value="1"/>
</dbReference>
<dbReference type="Pfam" id="PF13193">
    <property type="entry name" value="AMP-binding_C"/>
    <property type="match status" value="1"/>
</dbReference>
<dbReference type="GO" id="GO:0005524">
    <property type="term" value="F:ATP binding"/>
    <property type="evidence" value="ECO:0007669"/>
    <property type="project" value="UniProtKB-KW"/>
</dbReference>
<comment type="similarity">
    <text evidence="1">Belongs to the ATP-dependent AMP-binding enzyme family.</text>
</comment>
<evidence type="ECO:0000259" key="6">
    <source>
        <dbReference type="Pfam" id="PF00501"/>
    </source>
</evidence>
<dbReference type="Pfam" id="PF00501">
    <property type="entry name" value="AMP-binding"/>
    <property type="match status" value="1"/>
</dbReference>
<dbReference type="GO" id="GO:0003987">
    <property type="term" value="F:acetate-CoA ligase activity"/>
    <property type="evidence" value="ECO:0007669"/>
    <property type="project" value="UniProtKB-EC"/>
</dbReference>
<dbReference type="PANTHER" id="PTHR24095">
    <property type="entry name" value="ACETYL-COENZYME A SYNTHETASE"/>
    <property type="match status" value="1"/>
</dbReference>
<dbReference type="InterPro" id="IPR032387">
    <property type="entry name" value="ACAS_N"/>
</dbReference>
<dbReference type="PROSITE" id="PS00455">
    <property type="entry name" value="AMP_BINDING"/>
    <property type="match status" value="1"/>
</dbReference>
<evidence type="ECO:0000259" key="7">
    <source>
        <dbReference type="Pfam" id="PF13193"/>
    </source>
</evidence>
<dbReference type="EMBL" id="MTYJ01000183">
    <property type="protein sequence ID" value="OWA50140.1"/>
    <property type="molecule type" value="Genomic_DNA"/>
</dbReference>
<evidence type="ECO:0000313" key="10">
    <source>
        <dbReference type="Proteomes" id="UP000192578"/>
    </source>
</evidence>
<dbReference type="PANTHER" id="PTHR24095:SF244">
    <property type="entry name" value="ACETYL-COENZYME A SYNTHETASE"/>
    <property type="match status" value="1"/>
</dbReference>
<evidence type="ECO:0000313" key="9">
    <source>
        <dbReference type="EMBL" id="OWA50140.1"/>
    </source>
</evidence>
<name>A0A9X6N9S9_HYPEX</name>
<dbReference type="GO" id="GO:0006085">
    <property type="term" value="P:acetyl-CoA biosynthetic process"/>
    <property type="evidence" value="ECO:0007669"/>
    <property type="project" value="TreeGrafter"/>
</dbReference>
<dbReference type="InterPro" id="IPR042099">
    <property type="entry name" value="ANL_N_sf"/>
</dbReference>
<dbReference type="InterPro" id="IPR045851">
    <property type="entry name" value="AMP-bd_C_sf"/>
</dbReference>
<dbReference type="Proteomes" id="UP000192578">
    <property type="component" value="Unassembled WGS sequence"/>
</dbReference>
<keyword evidence="5" id="KW-0067">ATP-binding</keyword>
<dbReference type="Pfam" id="PF16177">
    <property type="entry name" value="ACAS_N"/>
    <property type="match status" value="1"/>
</dbReference>
<dbReference type="InterPro" id="IPR000873">
    <property type="entry name" value="AMP-dep_synth/lig_dom"/>
</dbReference>
<reference evidence="10" key="1">
    <citation type="submission" date="2017-01" db="EMBL/GenBank/DDBJ databases">
        <title>Comparative genomics of anhydrobiosis in the tardigrade Hypsibius dujardini.</title>
        <authorList>
            <person name="Yoshida Y."/>
            <person name="Koutsovoulos G."/>
            <person name="Laetsch D."/>
            <person name="Stevens L."/>
            <person name="Kumar S."/>
            <person name="Horikawa D."/>
            <person name="Ishino K."/>
            <person name="Komine S."/>
            <person name="Tomita M."/>
            <person name="Blaxter M."/>
            <person name="Arakawa K."/>
        </authorList>
    </citation>
    <scope>NUCLEOTIDE SEQUENCE [LARGE SCALE GENOMIC DNA]</scope>
    <source>
        <strain evidence="10">Z151</strain>
    </source>
</reference>
<accession>A0A9X6N9S9</accession>
<comment type="caution">
    <text evidence="9">The sequence shown here is derived from an EMBL/GenBank/DDBJ whole genome shotgun (WGS) entry which is preliminary data.</text>
</comment>
<dbReference type="SUPFAM" id="SSF56801">
    <property type="entry name" value="Acetyl-CoA synthetase-like"/>
    <property type="match status" value="1"/>
</dbReference>
<evidence type="ECO:0000256" key="2">
    <source>
        <dbReference type="ARBA" id="ARBA00013275"/>
    </source>
</evidence>
<dbReference type="OrthoDB" id="1706066at2759"/>
<protein>
    <recommendedName>
        <fullName evidence="2">acetate--CoA ligase</fullName>
        <ecNumber evidence="2">6.2.1.1</ecNumber>
    </recommendedName>
</protein>
<dbReference type="CDD" id="cd05966">
    <property type="entry name" value="ACS"/>
    <property type="match status" value="1"/>
</dbReference>
<organism evidence="9 10">
    <name type="scientific">Hypsibius exemplaris</name>
    <name type="common">Freshwater tardigrade</name>
    <dbReference type="NCBI Taxonomy" id="2072580"/>
    <lineage>
        <taxon>Eukaryota</taxon>
        <taxon>Metazoa</taxon>
        <taxon>Ecdysozoa</taxon>
        <taxon>Tardigrada</taxon>
        <taxon>Eutardigrada</taxon>
        <taxon>Parachela</taxon>
        <taxon>Hypsibioidea</taxon>
        <taxon>Hypsibiidae</taxon>
        <taxon>Hypsibius</taxon>
    </lineage>
</organism>
<evidence type="ECO:0000259" key="8">
    <source>
        <dbReference type="Pfam" id="PF16177"/>
    </source>
</evidence>
<proteinExistence type="inferred from homology"/>
<dbReference type="InterPro" id="IPR020845">
    <property type="entry name" value="AMP-binding_CS"/>
</dbReference>
<dbReference type="NCBIfam" id="NF001208">
    <property type="entry name" value="PRK00174.1"/>
    <property type="match status" value="1"/>
</dbReference>
<feature type="domain" description="AMP-dependent synthetase/ligase" evidence="6">
    <location>
        <begin position="101"/>
        <end position="537"/>
    </location>
</feature>
<evidence type="ECO:0000256" key="4">
    <source>
        <dbReference type="ARBA" id="ARBA00022741"/>
    </source>
</evidence>
<keyword evidence="3" id="KW-0436">Ligase</keyword>
<sequence>MSSLVDGELPGTLFHPPPHLERTAHVPGMDTYRRMYAESVEHPEAFWANIAQEFFWKTPATGPLFNWNFDVRKGPIATNFMTGATTNISYNALDRHVACGLGDKTAFIWEGNNHGDEGKITYSQLLEEVSKFSNVLKAAGLEKGDRVAIYLPMILELPIAILACARIGVVHSVVFGGFSADSLAERMLDGKCSVLVTADGVWRGDKFIDLKKIADEAAAKCLAHGHKTTRKIVVKHMGPCPVTQQNGTTNGVLNGNGHDHAKGDGRGKVPRVDRYCSKKHHKELITQWDDQVDWWWHEEVAKVEATCPPVWMDSEDPLFLLYTSGSTGKPKGILHTVAGYMVYAALTFKCVFDYQDDDVYWCTADAGWITGHSYVVYGPLLNGATGIVFEGIPTYPQPDRFWEVVEKYRVTKFYTAPTAIRSLMKFGEEIVLKHDRSSLKILGSVGEPINPEAWLWYHKYVGEERCPIVDTFWQTETGGHVLTPLPAATPLKPGSATLPFFGVLPAVLDEDGHEISQPDCEGYLVFKQAWPGVMRSIYGDHKRYENLYFGKFPGYYTTGDGCKRDKDGYYWITGRIDDMVNVSGHLLSTAEIESALIEHPGVSEAAVVSHPHPIKGECTYGFVTMKVGHVFNKQTVSELKLKVREKIGAFAVPDFLQDAPGLPKTRSGKIMRRVLRKIACGDRALGDISTLADSDVVETLFKLRPSNA</sequence>
<feature type="domain" description="Acetyl-coenzyme A synthetase N-terminal" evidence="8">
    <location>
        <begin position="32"/>
        <end position="92"/>
    </location>
</feature>
<feature type="domain" description="AMP-binding enzyme C-terminal" evidence="7">
    <location>
        <begin position="591"/>
        <end position="669"/>
    </location>
</feature>
<evidence type="ECO:0000256" key="5">
    <source>
        <dbReference type="ARBA" id="ARBA00022840"/>
    </source>
</evidence>
<dbReference type="InterPro" id="IPR025110">
    <property type="entry name" value="AMP-bd_C"/>
</dbReference>
<keyword evidence="10" id="KW-1185">Reference proteome</keyword>
<keyword evidence="4" id="KW-0547">Nucleotide-binding</keyword>
<evidence type="ECO:0000256" key="3">
    <source>
        <dbReference type="ARBA" id="ARBA00022598"/>
    </source>
</evidence>